<dbReference type="GO" id="GO:0046872">
    <property type="term" value="F:metal ion binding"/>
    <property type="evidence" value="ECO:0007669"/>
    <property type="project" value="UniProtKB-KW"/>
</dbReference>
<comment type="caution">
    <text evidence="16">The sequence shown here is derived from an EMBL/GenBank/DDBJ whole genome shotgun (WGS) entry which is preliminary data.</text>
</comment>
<dbReference type="InterPro" id="IPR038772">
    <property type="entry name" value="Sph/SMPD2-like"/>
</dbReference>
<proteinExistence type="inferred from homology"/>
<keyword evidence="7" id="KW-0479">Metal-binding</keyword>
<evidence type="ECO:0000256" key="1">
    <source>
        <dbReference type="ARBA" id="ARBA00004141"/>
    </source>
</evidence>
<dbReference type="EC" id="3.1.4.12" evidence="5"/>
<keyword evidence="9" id="KW-0460">Magnesium</keyword>
<dbReference type="EMBL" id="LJIJ01000303">
    <property type="protein sequence ID" value="ODM99023.1"/>
    <property type="molecule type" value="Genomic_DNA"/>
</dbReference>
<evidence type="ECO:0000256" key="13">
    <source>
        <dbReference type="ARBA" id="ARBA00023136"/>
    </source>
</evidence>
<keyword evidence="11 14" id="KW-1133">Transmembrane helix</keyword>
<evidence type="ECO:0000256" key="4">
    <source>
        <dbReference type="ARBA" id="ARBA00006335"/>
    </source>
</evidence>
<sequence>METELTVVTLNCWGILLVSRNRVARMTAIAEELASGKYDFVFLQEVWTTEDYERIKLRTTAVLPYSHYFFSGVVGAGLCIFSRSPIKTTFFHQWAVNGYIHKVQHGDWFGGKGIGMVEVEHEGLTINLYSAHLHAEYDRKNDEYLAHRVNQAFDFAQFISLTSRHADVVIVGGDLNTEPGDLAYRLIVHTAHLHDAALVCSSTSEELRSMNTCKTERNSYSSLSSLKTNPFGKRIDYVAFKGGPTVNVFALRCETSWPDRVPGQTFSYSDHEAVVAKLRVSKFVMGSILIAPAVLEEERKNEILEESIEVCDHALTHLEASKKMYILLSIAMFMLLTITANLEFPLAPVLRVVLLFLLFFAVFMSVIWHRMEVHGILSGKLGMVIELGRPITPKEDKLPETTGMGGSGDDAWTEVCSTGCIP</sequence>
<keyword evidence="8" id="KW-0378">Hydrolase</keyword>
<evidence type="ECO:0000256" key="7">
    <source>
        <dbReference type="ARBA" id="ARBA00022723"/>
    </source>
</evidence>
<gene>
    <name evidence="16" type="ORF">Ocin01_07651</name>
</gene>
<dbReference type="InterPro" id="IPR036691">
    <property type="entry name" value="Endo/exonu/phosph_ase_sf"/>
</dbReference>
<comment type="similarity">
    <text evidence="4">Belongs to the neutral sphingomyelinase family.</text>
</comment>
<dbReference type="GO" id="GO:0004767">
    <property type="term" value="F:sphingomyelin phosphodiesterase activity"/>
    <property type="evidence" value="ECO:0007669"/>
    <property type="project" value="UniProtKB-EC"/>
</dbReference>
<evidence type="ECO:0000313" key="17">
    <source>
        <dbReference type="Proteomes" id="UP000094527"/>
    </source>
</evidence>
<dbReference type="OMA" id="SCEWEPN"/>
<keyword evidence="6 14" id="KW-0812">Transmembrane</keyword>
<name>A0A1D2N153_ORCCI</name>
<organism evidence="16 17">
    <name type="scientific">Orchesella cincta</name>
    <name type="common">Springtail</name>
    <name type="synonym">Podura cincta</name>
    <dbReference type="NCBI Taxonomy" id="48709"/>
    <lineage>
        <taxon>Eukaryota</taxon>
        <taxon>Metazoa</taxon>
        <taxon>Ecdysozoa</taxon>
        <taxon>Arthropoda</taxon>
        <taxon>Hexapoda</taxon>
        <taxon>Collembola</taxon>
        <taxon>Entomobryomorpha</taxon>
        <taxon>Entomobryoidea</taxon>
        <taxon>Orchesellidae</taxon>
        <taxon>Orchesellinae</taxon>
        <taxon>Orchesella</taxon>
    </lineage>
</organism>
<keyword evidence="17" id="KW-1185">Reference proteome</keyword>
<keyword evidence="13 14" id="KW-0472">Membrane</keyword>
<dbReference type="OrthoDB" id="387657at2759"/>
<comment type="pathway">
    <text evidence="3">Sphingolipid metabolism.</text>
</comment>
<dbReference type="Gene3D" id="3.60.10.10">
    <property type="entry name" value="Endonuclease/exonuclease/phosphatase"/>
    <property type="match status" value="1"/>
</dbReference>
<evidence type="ECO:0000313" key="16">
    <source>
        <dbReference type="EMBL" id="ODM99023.1"/>
    </source>
</evidence>
<evidence type="ECO:0000256" key="8">
    <source>
        <dbReference type="ARBA" id="ARBA00022801"/>
    </source>
</evidence>
<evidence type="ECO:0000256" key="11">
    <source>
        <dbReference type="ARBA" id="ARBA00022989"/>
    </source>
</evidence>
<feature type="domain" description="Endonuclease/exonuclease/phosphatase" evidence="15">
    <location>
        <begin position="8"/>
        <end position="271"/>
    </location>
</feature>
<reference evidence="16 17" key="1">
    <citation type="journal article" date="2016" name="Genome Biol. Evol.">
        <title>Gene Family Evolution Reflects Adaptation to Soil Environmental Stressors in the Genome of the Collembolan Orchesella cincta.</title>
        <authorList>
            <person name="Faddeeva-Vakhrusheva A."/>
            <person name="Derks M.F."/>
            <person name="Anvar S.Y."/>
            <person name="Agamennone V."/>
            <person name="Suring W."/>
            <person name="Smit S."/>
            <person name="van Straalen N.M."/>
            <person name="Roelofs D."/>
        </authorList>
    </citation>
    <scope>NUCLEOTIDE SEQUENCE [LARGE SCALE GENOMIC DNA]</scope>
    <source>
        <tissue evidence="16">Mixed pool</tissue>
    </source>
</reference>
<keyword evidence="12" id="KW-0443">Lipid metabolism</keyword>
<dbReference type="InterPro" id="IPR005135">
    <property type="entry name" value="Endo/exonuclease/phosphatase"/>
</dbReference>
<evidence type="ECO:0000256" key="14">
    <source>
        <dbReference type="SAM" id="Phobius"/>
    </source>
</evidence>
<accession>A0A1D2N153</accession>
<dbReference type="SUPFAM" id="SSF56219">
    <property type="entry name" value="DNase I-like"/>
    <property type="match status" value="1"/>
</dbReference>
<evidence type="ECO:0000256" key="3">
    <source>
        <dbReference type="ARBA" id="ARBA00004991"/>
    </source>
</evidence>
<comment type="subcellular location">
    <subcellularLocation>
        <location evidence="1">Membrane</location>
        <topology evidence="1">Multi-pass membrane protein</topology>
    </subcellularLocation>
</comment>
<evidence type="ECO:0000256" key="9">
    <source>
        <dbReference type="ARBA" id="ARBA00022842"/>
    </source>
</evidence>
<keyword evidence="10" id="KW-0746">Sphingolipid metabolism</keyword>
<evidence type="ECO:0000259" key="15">
    <source>
        <dbReference type="Pfam" id="PF03372"/>
    </source>
</evidence>
<protein>
    <recommendedName>
        <fullName evidence="5">sphingomyelin phosphodiesterase</fullName>
        <ecNumber evidence="5">3.1.4.12</ecNumber>
    </recommendedName>
</protein>
<evidence type="ECO:0000256" key="5">
    <source>
        <dbReference type="ARBA" id="ARBA00012369"/>
    </source>
</evidence>
<dbReference type="GO" id="GO:0006665">
    <property type="term" value="P:sphingolipid metabolic process"/>
    <property type="evidence" value="ECO:0007669"/>
    <property type="project" value="UniProtKB-KW"/>
</dbReference>
<evidence type="ECO:0000256" key="12">
    <source>
        <dbReference type="ARBA" id="ARBA00023098"/>
    </source>
</evidence>
<dbReference type="PANTHER" id="PTHR16320:SF24">
    <property type="entry name" value="PHOSPHODIESTERASE, PUTATIVE-RELATED"/>
    <property type="match status" value="1"/>
</dbReference>
<feature type="transmembrane region" description="Helical" evidence="14">
    <location>
        <begin position="348"/>
        <end position="368"/>
    </location>
</feature>
<dbReference type="AlphaFoldDB" id="A0A1D2N153"/>
<dbReference type="Proteomes" id="UP000094527">
    <property type="component" value="Unassembled WGS sequence"/>
</dbReference>
<evidence type="ECO:0000256" key="2">
    <source>
        <dbReference type="ARBA" id="ARBA00004760"/>
    </source>
</evidence>
<dbReference type="Pfam" id="PF03372">
    <property type="entry name" value="Exo_endo_phos"/>
    <property type="match status" value="1"/>
</dbReference>
<feature type="transmembrane region" description="Helical" evidence="14">
    <location>
        <begin position="324"/>
        <end position="342"/>
    </location>
</feature>
<comment type="pathway">
    <text evidence="2">Lipid metabolism; sphingolipid metabolism.</text>
</comment>
<dbReference type="PANTHER" id="PTHR16320">
    <property type="entry name" value="SPHINGOMYELINASE FAMILY MEMBER"/>
    <property type="match status" value="1"/>
</dbReference>
<evidence type="ECO:0000256" key="6">
    <source>
        <dbReference type="ARBA" id="ARBA00022692"/>
    </source>
</evidence>
<dbReference type="GO" id="GO:0016020">
    <property type="term" value="C:membrane"/>
    <property type="evidence" value="ECO:0007669"/>
    <property type="project" value="UniProtKB-SubCell"/>
</dbReference>
<evidence type="ECO:0000256" key="10">
    <source>
        <dbReference type="ARBA" id="ARBA00022919"/>
    </source>
</evidence>
<dbReference type="STRING" id="48709.A0A1D2N153"/>